<reference evidence="5 6" key="1">
    <citation type="journal article" date="2013" name="Genome Announc.">
        <title>Draft Genome Sequence of the Cellulolytic, Mesophilic, Anaerobic Bacterium Clostridium termitidis Strain CT1112 (DSM 5398).</title>
        <authorList>
            <person name="Lal S."/>
            <person name="Ramachandran U."/>
            <person name="Zhang X."/>
            <person name="Munir R."/>
            <person name="Sparling R."/>
            <person name="Levin D.B."/>
        </authorList>
    </citation>
    <scope>NUCLEOTIDE SEQUENCE [LARGE SCALE GENOMIC DNA]</scope>
    <source>
        <strain evidence="5 6">CT1112</strain>
    </source>
</reference>
<protein>
    <submittedName>
        <fullName evidence="5">AraC family transcriptional regulator</fullName>
    </submittedName>
</protein>
<dbReference type="Proteomes" id="UP000014155">
    <property type="component" value="Unassembled WGS sequence"/>
</dbReference>
<dbReference type="PROSITE" id="PS01124">
    <property type="entry name" value="HTH_ARAC_FAMILY_2"/>
    <property type="match status" value="1"/>
</dbReference>
<dbReference type="InterPro" id="IPR003313">
    <property type="entry name" value="AraC-bd"/>
</dbReference>
<proteinExistence type="predicted"/>
<dbReference type="InterPro" id="IPR018060">
    <property type="entry name" value="HTH_AraC"/>
</dbReference>
<dbReference type="RefSeq" id="WP_004624340.1">
    <property type="nucleotide sequence ID" value="NZ_AORV01000022.1"/>
</dbReference>
<dbReference type="SUPFAM" id="SSF46689">
    <property type="entry name" value="Homeodomain-like"/>
    <property type="match status" value="2"/>
</dbReference>
<evidence type="ECO:0000313" key="6">
    <source>
        <dbReference type="Proteomes" id="UP000014155"/>
    </source>
</evidence>
<keyword evidence="6" id="KW-1185">Reference proteome</keyword>
<feature type="domain" description="HTH araC/xylS-type" evidence="4">
    <location>
        <begin position="172"/>
        <end position="271"/>
    </location>
</feature>
<dbReference type="Gene3D" id="2.60.120.280">
    <property type="entry name" value="Regulatory protein AraC"/>
    <property type="match status" value="1"/>
</dbReference>
<dbReference type="STRING" id="1195236.CTER_0941"/>
<dbReference type="InterPro" id="IPR020449">
    <property type="entry name" value="Tscrpt_reg_AraC-type_HTH"/>
</dbReference>
<dbReference type="eggNOG" id="COG2207">
    <property type="taxonomic scope" value="Bacteria"/>
</dbReference>
<dbReference type="AlphaFoldDB" id="S0FM81"/>
<accession>S0FM81</accession>
<evidence type="ECO:0000313" key="5">
    <source>
        <dbReference type="EMBL" id="EMS73022.1"/>
    </source>
</evidence>
<dbReference type="InterPro" id="IPR018062">
    <property type="entry name" value="HTH_AraC-typ_CS"/>
</dbReference>
<dbReference type="PANTHER" id="PTHR43280">
    <property type="entry name" value="ARAC-FAMILY TRANSCRIPTIONAL REGULATOR"/>
    <property type="match status" value="1"/>
</dbReference>
<keyword evidence="1" id="KW-0805">Transcription regulation</keyword>
<comment type="caution">
    <text evidence="5">The sequence shown here is derived from an EMBL/GenBank/DDBJ whole genome shotgun (WGS) entry which is preliminary data.</text>
</comment>
<dbReference type="PATRIC" id="fig|1195236.3.peg.1231"/>
<dbReference type="PRINTS" id="PR00032">
    <property type="entry name" value="HTHARAC"/>
</dbReference>
<sequence>MNNYLFALITEEDKLPYYVKGVGGLRNQDHIERPNGYTDYQWIHCVRGAGKLLIDNKEYIVHKNIGFLLFPGVPHEYYALEEPWETHWVTFDGEGVQLLMAALGFNSYEVLSFGDLKVLDNLINEIYLAASSKGLIMGYECSAKLYTLLIELRRHKMKEEEATGVSKLRQLEPVIKFIENNYSENPSIEEMAGTINASPQYLCRLFNKTFRMRPFVYMTLLRMQKAKELLIRERDATVGDIAEKTGYNDTSYFCSVFKKHEGVTPSEFRQLHRQS</sequence>
<dbReference type="InterPro" id="IPR037923">
    <property type="entry name" value="HTH-like"/>
</dbReference>
<evidence type="ECO:0000259" key="4">
    <source>
        <dbReference type="PROSITE" id="PS01124"/>
    </source>
</evidence>
<dbReference type="InterPro" id="IPR009057">
    <property type="entry name" value="Homeodomain-like_sf"/>
</dbReference>
<gene>
    <name evidence="5" type="ORF">CTER_0941</name>
</gene>
<dbReference type="SUPFAM" id="SSF51215">
    <property type="entry name" value="Regulatory protein AraC"/>
    <property type="match status" value="1"/>
</dbReference>
<dbReference type="PANTHER" id="PTHR43280:SF2">
    <property type="entry name" value="HTH-TYPE TRANSCRIPTIONAL REGULATOR EXSA"/>
    <property type="match status" value="1"/>
</dbReference>
<organism evidence="5 6">
    <name type="scientific">Ruminiclostridium cellobioparum subsp. termitidis CT1112</name>
    <dbReference type="NCBI Taxonomy" id="1195236"/>
    <lineage>
        <taxon>Bacteria</taxon>
        <taxon>Bacillati</taxon>
        <taxon>Bacillota</taxon>
        <taxon>Clostridia</taxon>
        <taxon>Eubacteriales</taxon>
        <taxon>Oscillospiraceae</taxon>
        <taxon>Ruminiclostridium</taxon>
    </lineage>
</organism>
<keyword evidence="3" id="KW-0804">Transcription</keyword>
<dbReference type="GO" id="GO:0003700">
    <property type="term" value="F:DNA-binding transcription factor activity"/>
    <property type="evidence" value="ECO:0007669"/>
    <property type="project" value="InterPro"/>
</dbReference>
<dbReference type="Gene3D" id="1.10.10.60">
    <property type="entry name" value="Homeodomain-like"/>
    <property type="match status" value="2"/>
</dbReference>
<dbReference type="Pfam" id="PF02311">
    <property type="entry name" value="AraC_binding"/>
    <property type="match status" value="1"/>
</dbReference>
<evidence type="ECO:0000256" key="2">
    <source>
        <dbReference type="ARBA" id="ARBA00023125"/>
    </source>
</evidence>
<dbReference type="GO" id="GO:0043565">
    <property type="term" value="F:sequence-specific DNA binding"/>
    <property type="evidence" value="ECO:0007669"/>
    <property type="project" value="InterPro"/>
</dbReference>
<dbReference type="Pfam" id="PF12833">
    <property type="entry name" value="HTH_18"/>
    <property type="match status" value="1"/>
</dbReference>
<evidence type="ECO:0000256" key="1">
    <source>
        <dbReference type="ARBA" id="ARBA00023015"/>
    </source>
</evidence>
<keyword evidence="2" id="KW-0238">DNA-binding</keyword>
<dbReference type="SMART" id="SM00342">
    <property type="entry name" value="HTH_ARAC"/>
    <property type="match status" value="1"/>
</dbReference>
<evidence type="ECO:0000256" key="3">
    <source>
        <dbReference type="ARBA" id="ARBA00023163"/>
    </source>
</evidence>
<dbReference type="EMBL" id="AORV01000022">
    <property type="protein sequence ID" value="EMS73022.1"/>
    <property type="molecule type" value="Genomic_DNA"/>
</dbReference>
<name>S0FM81_RUMCE</name>
<dbReference type="PROSITE" id="PS00041">
    <property type="entry name" value="HTH_ARAC_FAMILY_1"/>
    <property type="match status" value="1"/>
</dbReference>